<sequence length="188" mass="21713">MFFFFSFQSFNKLLLKSPLILVLINYFSNLLELALSSKSSGRPLVEYEKHFVDQLYRVFNQFAIEVENPKDLPLILEKIKKEVSGFYIKTDGYNLIDNQADPENVTIHKIPKDVKTLVECCDWIYHTYTPSFEYALASIAADETRIVINENHSICDGGFFVTLLQKLQDPSSKDFFTKRAPIPGDLRK</sequence>
<accession>A0ABR2KP85</accession>
<evidence type="ECO:0000313" key="2">
    <source>
        <dbReference type="Proteomes" id="UP001470230"/>
    </source>
</evidence>
<evidence type="ECO:0000313" key="1">
    <source>
        <dbReference type="EMBL" id="KAK8892919.1"/>
    </source>
</evidence>
<dbReference type="Proteomes" id="UP001470230">
    <property type="component" value="Unassembled WGS sequence"/>
</dbReference>
<gene>
    <name evidence="1" type="ORF">M9Y10_030171</name>
</gene>
<evidence type="ECO:0008006" key="3">
    <source>
        <dbReference type="Google" id="ProtNLM"/>
    </source>
</evidence>
<name>A0ABR2KP85_9EUKA</name>
<keyword evidence="2" id="KW-1185">Reference proteome</keyword>
<organism evidence="1 2">
    <name type="scientific">Tritrichomonas musculus</name>
    <dbReference type="NCBI Taxonomy" id="1915356"/>
    <lineage>
        <taxon>Eukaryota</taxon>
        <taxon>Metamonada</taxon>
        <taxon>Parabasalia</taxon>
        <taxon>Tritrichomonadida</taxon>
        <taxon>Tritrichomonadidae</taxon>
        <taxon>Tritrichomonas</taxon>
    </lineage>
</organism>
<protein>
    <recommendedName>
        <fullName evidence="3">Choline/carnitine acyltransferase domain-containing protein</fullName>
    </recommendedName>
</protein>
<dbReference type="EMBL" id="JAPFFF010000004">
    <property type="protein sequence ID" value="KAK8892919.1"/>
    <property type="molecule type" value="Genomic_DNA"/>
</dbReference>
<comment type="caution">
    <text evidence="1">The sequence shown here is derived from an EMBL/GenBank/DDBJ whole genome shotgun (WGS) entry which is preliminary data.</text>
</comment>
<reference evidence="1 2" key="1">
    <citation type="submission" date="2024-04" db="EMBL/GenBank/DDBJ databases">
        <title>Tritrichomonas musculus Genome.</title>
        <authorList>
            <person name="Alves-Ferreira E."/>
            <person name="Grigg M."/>
            <person name="Lorenzi H."/>
            <person name="Galac M."/>
        </authorList>
    </citation>
    <scope>NUCLEOTIDE SEQUENCE [LARGE SCALE GENOMIC DNA]</scope>
    <source>
        <strain evidence="1 2">EAF2021</strain>
    </source>
</reference>
<proteinExistence type="predicted"/>